<dbReference type="Pfam" id="PF00069">
    <property type="entry name" value="Pkinase"/>
    <property type="match status" value="1"/>
</dbReference>
<dbReference type="SUPFAM" id="SSF56112">
    <property type="entry name" value="Protein kinase-like (PK-like)"/>
    <property type="match status" value="1"/>
</dbReference>
<evidence type="ECO:0000256" key="2">
    <source>
        <dbReference type="ARBA" id="ARBA00022741"/>
    </source>
</evidence>
<dbReference type="KEGG" id="sfiy:F0344_26125"/>
<proteinExistence type="predicted"/>
<dbReference type="AlphaFoldDB" id="A0A7G7BQJ6"/>
<dbReference type="GO" id="GO:0005524">
    <property type="term" value="F:ATP binding"/>
    <property type="evidence" value="ECO:0007669"/>
    <property type="project" value="UniProtKB-KW"/>
</dbReference>
<keyword evidence="3 7" id="KW-0418">Kinase</keyword>
<dbReference type="Proteomes" id="UP000515307">
    <property type="component" value="Chromosome"/>
</dbReference>
<dbReference type="InterPro" id="IPR011009">
    <property type="entry name" value="Kinase-like_dom_sf"/>
</dbReference>
<dbReference type="EMBL" id="CP045702">
    <property type="protein sequence ID" value="QNE77611.1"/>
    <property type="molecule type" value="Genomic_DNA"/>
</dbReference>
<feature type="domain" description="Protein kinase" evidence="6">
    <location>
        <begin position="6"/>
        <end position="257"/>
    </location>
</feature>
<dbReference type="Gene3D" id="3.30.200.20">
    <property type="entry name" value="Phosphorylase Kinase, domain 1"/>
    <property type="match status" value="1"/>
</dbReference>
<accession>A0A7G7BQJ6</accession>
<reference evidence="8" key="1">
    <citation type="submission" date="2019-10" db="EMBL/GenBank/DDBJ databases">
        <title>Antimicrobial potential of Antarctic Bacteria.</title>
        <authorList>
            <person name="Benaud N."/>
            <person name="Edwards R.J."/>
            <person name="Ferrari B.C."/>
        </authorList>
    </citation>
    <scope>NUCLEOTIDE SEQUENCE [LARGE SCALE GENOMIC DNA]</scope>
    <source>
        <strain evidence="8">NBSH44</strain>
    </source>
</reference>
<sequence>MLTDRYQLGELVGVGGAADVYEGTDLLLGRSVAVKVFRPGTDALLEERFHDEAVLLARLQHPGLVTVYDAGRHESRSYLIMQLVQGPTLRQELAGTPMTPESVARLGGHLADALAHVHAAGIVHRDIKPSNILLDAERKPYLTDFGISRLIDATTQTAPDVLIGTAAYLAPEQVLGKGAGSAADIYSLGLLLLECLKGELEYSGPPMEAAIARLHRPPVIPDDVPAPLVGLLRDMTSADEAVRPDAQDCTTALTDYAMDLTPASADPTSHLTVGEHVEGDRLTPLSPSPRGVPPPPPTRASLPRRTRTLLIGGTTLIALVGATLTTAALLPGGTSEQKAPASPSSPSVRPGTGTPSAGSSAPGPVRQSAGQPSADPPGSVASPGAPSPGQNSRSSEKAEENAGQGGEGNAGASDAPGLNSRKGAADTGPASTGKEKRQEGKASEKSGR</sequence>
<evidence type="ECO:0000313" key="8">
    <source>
        <dbReference type="Proteomes" id="UP000515307"/>
    </source>
</evidence>
<dbReference type="GO" id="GO:0004674">
    <property type="term" value="F:protein serine/threonine kinase activity"/>
    <property type="evidence" value="ECO:0007669"/>
    <property type="project" value="TreeGrafter"/>
</dbReference>
<feature type="compositionally biased region" description="Pro residues" evidence="5">
    <location>
        <begin position="286"/>
        <end position="298"/>
    </location>
</feature>
<organism evidence="7 8">
    <name type="scientific">Streptomyces finlayi</name>
    <dbReference type="NCBI Taxonomy" id="67296"/>
    <lineage>
        <taxon>Bacteria</taxon>
        <taxon>Bacillati</taxon>
        <taxon>Actinomycetota</taxon>
        <taxon>Actinomycetes</taxon>
        <taxon>Kitasatosporales</taxon>
        <taxon>Streptomycetaceae</taxon>
        <taxon>Streptomyces</taxon>
    </lineage>
</organism>
<dbReference type="RefSeq" id="WP_185301079.1">
    <property type="nucleotide sequence ID" value="NZ_CP045702.1"/>
</dbReference>
<dbReference type="PROSITE" id="PS50011">
    <property type="entry name" value="PROTEIN_KINASE_DOM"/>
    <property type="match status" value="1"/>
</dbReference>
<evidence type="ECO:0000256" key="4">
    <source>
        <dbReference type="ARBA" id="ARBA00022840"/>
    </source>
</evidence>
<gene>
    <name evidence="7" type="ORF">F0344_26125</name>
</gene>
<feature type="region of interest" description="Disordered" evidence="5">
    <location>
        <begin position="279"/>
        <end position="305"/>
    </location>
</feature>
<keyword evidence="2" id="KW-0547">Nucleotide-binding</keyword>
<evidence type="ECO:0000256" key="1">
    <source>
        <dbReference type="ARBA" id="ARBA00022679"/>
    </source>
</evidence>
<dbReference type="CDD" id="cd14014">
    <property type="entry name" value="STKc_PknB_like"/>
    <property type="match status" value="1"/>
</dbReference>
<dbReference type="PANTHER" id="PTHR43289:SF34">
    <property type="entry name" value="SERINE_THREONINE-PROTEIN KINASE YBDM-RELATED"/>
    <property type="match status" value="1"/>
</dbReference>
<feature type="compositionally biased region" description="Low complexity" evidence="5">
    <location>
        <begin position="332"/>
        <end position="347"/>
    </location>
</feature>
<evidence type="ECO:0000313" key="7">
    <source>
        <dbReference type="EMBL" id="QNE77611.1"/>
    </source>
</evidence>
<evidence type="ECO:0000256" key="3">
    <source>
        <dbReference type="ARBA" id="ARBA00022777"/>
    </source>
</evidence>
<dbReference type="SMART" id="SM00220">
    <property type="entry name" value="S_TKc"/>
    <property type="match status" value="1"/>
</dbReference>
<dbReference type="InterPro" id="IPR008271">
    <property type="entry name" value="Ser/Thr_kinase_AS"/>
</dbReference>
<dbReference type="InterPro" id="IPR000719">
    <property type="entry name" value="Prot_kinase_dom"/>
</dbReference>
<feature type="compositionally biased region" description="Low complexity" evidence="5">
    <location>
        <begin position="372"/>
        <end position="389"/>
    </location>
</feature>
<feature type="region of interest" description="Disordered" evidence="5">
    <location>
        <begin position="332"/>
        <end position="448"/>
    </location>
</feature>
<dbReference type="PANTHER" id="PTHR43289">
    <property type="entry name" value="MITOGEN-ACTIVATED PROTEIN KINASE KINASE KINASE 20-RELATED"/>
    <property type="match status" value="1"/>
</dbReference>
<dbReference type="Gene3D" id="1.10.510.10">
    <property type="entry name" value="Transferase(Phosphotransferase) domain 1"/>
    <property type="match status" value="1"/>
</dbReference>
<evidence type="ECO:0000256" key="5">
    <source>
        <dbReference type="SAM" id="MobiDB-lite"/>
    </source>
</evidence>
<feature type="compositionally biased region" description="Basic and acidic residues" evidence="5">
    <location>
        <begin position="433"/>
        <end position="448"/>
    </location>
</feature>
<keyword evidence="8" id="KW-1185">Reference proteome</keyword>
<keyword evidence="4" id="KW-0067">ATP-binding</keyword>
<keyword evidence="1" id="KW-0808">Transferase</keyword>
<dbReference type="PROSITE" id="PS00108">
    <property type="entry name" value="PROTEIN_KINASE_ST"/>
    <property type="match status" value="1"/>
</dbReference>
<evidence type="ECO:0000259" key="6">
    <source>
        <dbReference type="PROSITE" id="PS50011"/>
    </source>
</evidence>
<protein>
    <submittedName>
        <fullName evidence="7">Protein kinase</fullName>
    </submittedName>
</protein>
<name>A0A7G7BQJ6_9ACTN</name>